<dbReference type="RefSeq" id="XP_016472312.1">
    <property type="nucleotide sequence ID" value="XM_016616826.1"/>
</dbReference>
<sequence>MSKVSANDLPTRRATPLIPIPMTIYEIRDGYHWPPTIGSRMPAKIVCDNGKQFAGSKMTKFFEDHKIKRILSIPYHPSGNGQAESTNKTVLQNQKKRLSEDKGKWREVLLEVLWAYRTTSKSSTGETPFSLVYSVEALIPVKVGEPSFMFRYAMEEANHEAMNMSVELLDKRREATRIRMAAEKQWFGRY</sequence>
<dbReference type="STRING" id="4097.A0A1S4A6P2"/>
<dbReference type="GO" id="GO:0015074">
    <property type="term" value="P:DNA integration"/>
    <property type="evidence" value="ECO:0007669"/>
    <property type="project" value="InterPro"/>
</dbReference>
<gene>
    <name evidence="2" type="primary">LOC107794346</name>
</gene>
<feature type="domain" description="Integrase catalytic" evidence="1">
    <location>
        <begin position="1"/>
        <end position="136"/>
    </location>
</feature>
<dbReference type="PANTHER" id="PTHR48475">
    <property type="entry name" value="RIBONUCLEASE H"/>
    <property type="match status" value="1"/>
</dbReference>
<dbReference type="PROSITE" id="PS50994">
    <property type="entry name" value="INTEGRASE"/>
    <property type="match status" value="1"/>
</dbReference>
<dbReference type="KEGG" id="nta:107794346"/>
<proteinExistence type="predicted"/>
<dbReference type="Gene3D" id="3.30.420.10">
    <property type="entry name" value="Ribonuclease H-like superfamily/Ribonuclease H"/>
    <property type="match status" value="1"/>
</dbReference>
<dbReference type="AlphaFoldDB" id="A0A1S4A6P2"/>
<name>A0A1S4A6P2_TOBAC</name>
<dbReference type="PANTHER" id="PTHR48475:SF2">
    <property type="entry name" value="RIBONUCLEASE H"/>
    <property type="match status" value="1"/>
</dbReference>
<evidence type="ECO:0000313" key="2">
    <source>
        <dbReference type="RefSeq" id="XP_016472312.1"/>
    </source>
</evidence>
<dbReference type="InterPro" id="IPR012337">
    <property type="entry name" value="RNaseH-like_sf"/>
</dbReference>
<dbReference type="SUPFAM" id="SSF53098">
    <property type="entry name" value="Ribonuclease H-like"/>
    <property type="match status" value="1"/>
</dbReference>
<dbReference type="GO" id="GO:0003676">
    <property type="term" value="F:nucleic acid binding"/>
    <property type="evidence" value="ECO:0007669"/>
    <property type="project" value="InterPro"/>
</dbReference>
<evidence type="ECO:0000259" key="1">
    <source>
        <dbReference type="PROSITE" id="PS50994"/>
    </source>
</evidence>
<dbReference type="OMA" id="EANHEAM"/>
<dbReference type="InterPro" id="IPR001584">
    <property type="entry name" value="Integrase_cat-core"/>
</dbReference>
<reference evidence="2" key="1">
    <citation type="submission" date="2025-08" db="UniProtKB">
        <authorList>
            <consortium name="RefSeq"/>
        </authorList>
    </citation>
    <scope>IDENTIFICATION</scope>
</reference>
<organism evidence="2">
    <name type="scientific">Nicotiana tabacum</name>
    <name type="common">Common tobacco</name>
    <dbReference type="NCBI Taxonomy" id="4097"/>
    <lineage>
        <taxon>Eukaryota</taxon>
        <taxon>Viridiplantae</taxon>
        <taxon>Streptophyta</taxon>
        <taxon>Embryophyta</taxon>
        <taxon>Tracheophyta</taxon>
        <taxon>Spermatophyta</taxon>
        <taxon>Magnoliopsida</taxon>
        <taxon>eudicotyledons</taxon>
        <taxon>Gunneridae</taxon>
        <taxon>Pentapetalae</taxon>
        <taxon>asterids</taxon>
        <taxon>lamiids</taxon>
        <taxon>Solanales</taxon>
        <taxon>Solanaceae</taxon>
        <taxon>Nicotianoideae</taxon>
        <taxon>Nicotianeae</taxon>
        <taxon>Nicotiana</taxon>
    </lineage>
</organism>
<dbReference type="InterPro" id="IPR036397">
    <property type="entry name" value="RNaseH_sf"/>
</dbReference>
<dbReference type="OrthoDB" id="1295620at2759"/>
<protein>
    <recommendedName>
        <fullName evidence="1">Integrase catalytic domain-containing protein</fullName>
    </recommendedName>
</protein>
<accession>A0A1S4A6P2</accession>
<dbReference type="PaxDb" id="4097-A0A1S4A6P2"/>